<keyword evidence="2" id="KW-1133">Transmembrane helix</keyword>
<accession>A0AAV5QPQ2</accession>
<dbReference type="Proteomes" id="UP001360560">
    <property type="component" value="Unassembled WGS sequence"/>
</dbReference>
<evidence type="ECO:0000313" key="3">
    <source>
        <dbReference type="EMBL" id="GMM36910.1"/>
    </source>
</evidence>
<reference evidence="3 4" key="1">
    <citation type="journal article" date="2023" name="Elife">
        <title>Identification of key yeast species and microbe-microbe interactions impacting larval growth of Drosophila in the wild.</title>
        <authorList>
            <person name="Mure A."/>
            <person name="Sugiura Y."/>
            <person name="Maeda R."/>
            <person name="Honda K."/>
            <person name="Sakurai N."/>
            <person name="Takahashi Y."/>
            <person name="Watada M."/>
            <person name="Katoh T."/>
            <person name="Gotoh A."/>
            <person name="Gotoh Y."/>
            <person name="Taniguchi I."/>
            <person name="Nakamura K."/>
            <person name="Hayashi T."/>
            <person name="Katayama T."/>
            <person name="Uemura T."/>
            <person name="Hattori Y."/>
        </authorList>
    </citation>
    <scope>NUCLEOTIDE SEQUENCE [LARGE SCALE GENOMIC DNA]</scope>
    <source>
        <strain evidence="3 4">SC-9</strain>
    </source>
</reference>
<feature type="compositionally biased region" description="Basic and acidic residues" evidence="1">
    <location>
        <begin position="72"/>
        <end position="82"/>
    </location>
</feature>
<keyword evidence="2" id="KW-0472">Membrane</keyword>
<dbReference type="GeneID" id="90074885"/>
<dbReference type="EMBL" id="BTFZ01000011">
    <property type="protein sequence ID" value="GMM36910.1"/>
    <property type="molecule type" value="Genomic_DNA"/>
</dbReference>
<proteinExistence type="predicted"/>
<dbReference type="InterPro" id="IPR039961">
    <property type="entry name" value="Nuo9.5"/>
</dbReference>
<evidence type="ECO:0000313" key="4">
    <source>
        <dbReference type="Proteomes" id="UP001360560"/>
    </source>
</evidence>
<dbReference type="CDD" id="cd22903">
    <property type="entry name" value="NI9M"/>
    <property type="match status" value="1"/>
</dbReference>
<dbReference type="RefSeq" id="XP_064853906.1">
    <property type="nucleotide sequence ID" value="XM_064997834.1"/>
</dbReference>
<keyword evidence="4" id="KW-1185">Reference proteome</keyword>
<gene>
    <name evidence="3" type="ORF">DASC09_042350</name>
</gene>
<dbReference type="PANTHER" id="PTHR38488">
    <property type="entry name" value="OXIDOREDUCTASE 9.5 KDA SUBUNIT, PUTATIVE (AFU_ORTHOLOGUE AFUA_5G08980)-RELATED"/>
    <property type="match status" value="1"/>
</dbReference>
<organism evidence="3 4">
    <name type="scientific">Saccharomycopsis crataegensis</name>
    <dbReference type="NCBI Taxonomy" id="43959"/>
    <lineage>
        <taxon>Eukaryota</taxon>
        <taxon>Fungi</taxon>
        <taxon>Dikarya</taxon>
        <taxon>Ascomycota</taxon>
        <taxon>Saccharomycotina</taxon>
        <taxon>Saccharomycetes</taxon>
        <taxon>Saccharomycopsidaceae</taxon>
        <taxon>Saccharomycopsis</taxon>
    </lineage>
</organism>
<sequence>MTAAEASAPVYFKQPIRWMRYYAHNRPHLFFAVMLGAMGPVFLLGVGPLRRKYLYPDHTPLPQSYPVPKAPRNKDLKGFDDE</sequence>
<evidence type="ECO:0008006" key="5">
    <source>
        <dbReference type="Google" id="ProtNLM"/>
    </source>
</evidence>
<dbReference type="PANTHER" id="PTHR38488:SF1">
    <property type="entry name" value="OXIDOREDUCTASE 9.5 KDA SUBUNIT, PUTATIVE (AFU_ORTHOLOGUE AFUA_5G08980)-RELATED"/>
    <property type="match status" value="1"/>
</dbReference>
<dbReference type="AlphaFoldDB" id="A0AAV5QPQ2"/>
<evidence type="ECO:0000256" key="1">
    <source>
        <dbReference type="SAM" id="MobiDB-lite"/>
    </source>
</evidence>
<protein>
    <recommendedName>
        <fullName evidence="5">NADH-ubiquinone oxidoreductase 9.5 kDa subunit</fullName>
    </recommendedName>
</protein>
<keyword evidence="2" id="KW-0812">Transmembrane</keyword>
<comment type="caution">
    <text evidence="3">The sequence shown here is derived from an EMBL/GenBank/DDBJ whole genome shotgun (WGS) entry which is preliminary data.</text>
</comment>
<feature type="transmembrane region" description="Helical" evidence="2">
    <location>
        <begin position="28"/>
        <end position="46"/>
    </location>
</feature>
<evidence type="ECO:0000256" key="2">
    <source>
        <dbReference type="SAM" id="Phobius"/>
    </source>
</evidence>
<feature type="region of interest" description="Disordered" evidence="1">
    <location>
        <begin position="59"/>
        <end position="82"/>
    </location>
</feature>
<name>A0AAV5QPQ2_9ASCO</name>